<evidence type="ECO:0000313" key="1">
    <source>
        <dbReference type="EMBL" id="MFD2058888.1"/>
    </source>
</evidence>
<proteinExistence type="predicted"/>
<protein>
    <submittedName>
        <fullName evidence="1">Uncharacterized protein</fullName>
    </submittedName>
</protein>
<name>A0ABW4WS04_9HYPH</name>
<gene>
    <name evidence="1" type="ORF">ACFSQT_39175</name>
</gene>
<accession>A0ABW4WS04</accession>
<comment type="caution">
    <text evidence="1">The sequence shown here is derived from an EMBL/GenBank/DDBJ whole genome shotgun (WGS) entry which is preliminary data.</text>
</comment>
<sequence>MDNLAAARPQMIGLLDTMRDMLEDLGGDLGVTDPVSGTVVADIGT</sequence>
<dbReference type="RefSeq" id="WP_379027346.1">
    <property type="nucleotide sequence ID" value="NZ_JBHUGY010000080.1"/>
</dbReference>
<keyword evidence="2" id="KW-1185">Reference proteome</keyword>
<evidence type="ECO:0000313" key="2">
    <source>
        <dbReference type="Proteomes" id="UP001597349"/>
    </source>
</evidence>
<reference evidence="2" key="1">
    <citation type="journal article" date="2019" name="Int. J. Syst. Evol. Microbiol.">
        <title>The Global Catalogue of Microorganisms (GCM) 10K type strain sequencing project: providing services to taxonomists for standard genome sequencing and annotation.</title>
        <authorList>
            <consortium name="The Broad Institute Genomics Platform"/>
            <consortium name="The Broad Institute Genome Sequencing Center for Infectious Disease"/>
            <person name="Wu L."/>
            <person name="Ma J."/>
        </authorList>
    </citation>
    <scope>NUCLEOTIDE SEQUENCE [LARGE SCALE GENOMIC DNA]</scope>
    <source>
        <strain evidence="2">CGMCC 1.16226</strain>
    </source>
</reference>
<organism evidence="1 2">
    <name type="scientific">Mesorhizobium calcicola</name>
    <dbReference type="NCBI Taxonomy" id="1300310"/>
    <lineage>
        <taxon>Bacteria</taxon>
        <taxon>Pseudomonadati</taxon>
        <taxon>Pseudomonadota</taxon>
        <taxon>Alphaproteobacteria</taxon>
        <taxon>Hyphomicrobiales</taxon>
        <taxon>Phyllobacteriaceae</taxon>
        <taxon>Mesorhizobium</taxon>
    </lineage>
</organism>
<dbReference type="Proteomes" id="UP001597349">
    <property type="component" value="Unassembled WGS sequence"/>
</dbReference>
<dbReference type="EMBL" id="JBHUGY010000080">
    <property type="protein sequence ID" value="MFD2058888.1"/>
    <property type="molecule type" value="Genomic_DNA"/>
</dbReference>